<reference evidence="1 2" key="1">
    <citation type="journal article" date="2021" name="ISME J.">
        <title>Genomic evolution of the class Acidithiobacillia: deep-branching Proteobacteria living in extreme acidic conditions.</title>
        <authorList>
            <person name="Moya-Beltran A."/>
            <person name="Beard S."/>
            <person name="Rojas-Villalobos C."/>
            <person name="Issotta F."/>
            <person name="Gallardo Y."/>
            <person name="Ulloa R."/>
            <person name="Giaveno A."/>
            <person name="Degli Esposti M."/>
            <person name="Johnson D.B."/>
            <person name="Quatrini R."/>
        </authorList>
    </citation>
    <scope>NUCLEOTIDE SEQUENCE [LARGE SCALE GENOMIC DNA]</scope>
    <source>
        <strain evidence="1 2">GG1-14</strain>
    </source>
</reference>
<dbReference type="Proteomes" id="UP001195965">
    <property type="component" value="Chromosome"/>
</dbReference>
<evidence type="ECO:0000313" key="2">
    <source>
        <dbReference type="Proteomes" id="UP001195965"/>
    </source>
</evidence>
<dbReference type="EMBL" id="CP127526">
    <property type="protein sequence ID" value="XRI72397.1"/>
    <property type="molecule type" value="Genomic_DNA"/>
</dbReference>
<protein>
    <submittedName>
        <fullName evidence="1">SIMPL domain-containing protein</fullName>
    </submittedName>
</protein>
<accession>A0ACD5HCP9</accession>
<proteinExistence type="predicted"/>
<gene>
    <name evidence="1" type="ORF">HHS34_008020</name>
</gene>
<sequence length="223" mass="24239">MKQSMKLSLWMLLPFSLLASADTGTQLIQLGVQQSYHVANTVMLAQMQASASGADAEDLAQQVNAKMHWALQQLSAEKALQAQTLNYYSQRDYVDGKPSGWTVKQLLQVRGPQSSQLDHVLGKLQSRLELISMRAEPSESARQAAEAQAAKQAITRFRERASNYCKDFGYNQSALDTVRISAPRVTPGPVPLMMAVRAPVASAPGESAMSVEVSGSVRCLGKN</sequence>
<evidence type="ECO:0000313" key="1">
    <source>
        <dbReference type="EMBL" id="XRI72397.1"/>
    </source>
</evidence>
<organism evidence="1 2">
    <name type="scientific">Acidithiobacillus montserratensis</name>
    <dbReference type="NCBI Taxonomy" id="2729135"/>
    <lineage>
        <taxon>Bacteria</taxon>
        <taxon>Pseudomonadati</taxon>
        <taxon>Pseudomonadota</taxon>
        <taxon>Acidithiobacillia</taxon>
        <taxon>Acidithiobacillales</taxon>
        <taxon>Acidithiobacillaceae</taxon>
        <taxon>Acidithiobacillus</taxon>
    </lineage>
</organism>
<keyword evidence="2" id="KW-1185">Reference proteome</keyword>
<name>A0ACD5HCP9_9PROT</name>